<sequence>MQAVQIYDPALCCSTGVCGVEVDQALVTFAGDVEWAIRNGGQVQRFNLAHQPQAFAEQPAVRNLLERSGQESLPVSLVSGEVVLTGRYPTRTELAKWTGLNESPLSDASGSECCSGRGCC</sequence>
<dbReference type="GO" id="GO:0046685">
    <property type="term" value="P:response to arsenic-containing substance"/>
    <property type="evidence" value="ECO:0007669"/>
    <property type="project" value="InterPro"/>
</dbReference>
<gene>
    <name evidence="1" type="primary">arsD</name>
</gene>
<name>B7SKF9_STUST</name>
<accession>B7SKF9</accession>
<dbReference type="InterPro" id="IPR010712">
    <property type="entry name" value="Arsenical-R_ArsD"/>
</dbReference>
<reference evidence="1" key="1">
    <citation type="journal article" date="2009" name="Appl. Microbiol. Biotechnol.">
        <title>Novel gene clusters involved in arsenite oxidation and resistance in two arsenite oxidizers: Achromobacter sp. SY8 and Pseudomonas sp. TS44.</title>
        <authorList>
            <person name="Cai L."/>
            <person name="Rensing C."/>
            <person name="Li X."/>
            <person name="Wang G."/>
        </authorList>
    </citation>
    <scope>NUCLEOTIDE SEQUENCE</scope>
    <source>
        <strain evidence="1">TS44</strain>
    </source>
</reference>
<proteinExistence type="predicted"/>
<evidence type="ECO:0000313" key="1">
    <source>
        <dbReference type="EMBL" id="ACB05940.1"/>
    </source>
</evidence>
<reference evidence="1" key="2">
    <citation type="journal article" date="2009" name="BMC Microbiol.">
        <title>Genes involved in arsenic transformation and resistance associated with different levels of arsenic-contaminated soils.</title>
        <authorList>
            <person name="Cai L."/>
            <person name="Liu G."/>
            <person name="Rensing C."/>
            <person name="Wang G."/>
        </authorList>
    </citation>
    <scope>NUCLEOTIDE SEQUENCE</scope>
    <source>
        <strain evidence="1">TS44</strain>
    </source>
</reference>
<dbReference type="Gene3D" id="3.40.30.10">
    <property type="entry name" value="Glutaredoxin"/>
    <property type="match status" value="1"/>
</dbReference>
<dbReference type="GO" id="GO:0045892">
    <property type="term" value="P:negative regulation of DNA-templated transcription"/>
    <property type="evidence" value="ECO:0007669"/>
    <property type="project" value="InterPro"/>
</dbReference>
<dbReference type="OrthoDB" id="9801358at2"/>
<dbReference type="AlphaFoldDB" id="B7SKF9"/>
<dbReference type="NCBIfam" id="NF033727">
    <property type="entry name" value="chaperon_ArsD"/>
    <property type="match status" value="1"/>
</dbReference>
<dbReference type="EMBL" id="EU311944">
    <property type="protein sequence ID" value="ACB05940.1"/>
    <property type="molecule type" value="Genomic_DNA"/>
</dbReference>
<dbReference type="eggNOG" id="ENOG5032RMG">
    <property type="taxonomic scope" value="Bacteria"/>
</dbReference>
<organism evidence="1">
    <name type="scientific">Stutzerimonas stutzeri TS44</name>
    <dbReference type="NCBI Taxonomy" id="477228"/>
    <lineage>
        <taxon>Bacteria</taxon>
        <taxon>Pseudomonadati</taxon>
        <taxon>Pseudomonadota</taxon>
        <taxon>Gammaproteobacteria</taxon>
        <taxon>Pseudomonadales</taxon>
        <taxon>Pseudomonadaceae</taxon>
        <taxon>Stutzerimonas</taxon>
    </lineage>
</organism>
<dbReference type="Pfam" id="PF06953">
    <property type="entry name" value="ArsD"/>
    <property type="match status" value="1"/>
</dbReference>
<protein>
    <submittedName>
        <fullName evidence="1">Arsenical resistance operon trans-acting repressor</fullName>
    </submittedName>
</protein>
<dbReference type="GO" id="GO:0003677">
    <property type="term" value="F:DNA binding"/>
    <property type="evidence" value="ECO:0007669"/>
    <property type="project" value="InterPro"/>
</dbReference>